<dbReference type="Proteomes" id="UP000232883">
    <property type="component" value="Chromosome"/>
</dbReference>
<protein>
    <submittedName>
        <fullName evidence="2">Uncharacterized protein</fullName>
    </submittedName>
</protein>
<feature type="compositionally biased region" description="Basic and acidic residues" evidence="1">
    <location>
        <begin position="152"/>
        <end position="168"/>
    </location>
</feature>
<gene>
    <name evidence="2" type="ORF">CWM47_20625</name>
</gene>
<dbReference type="EMBL" id="CP025096">
    <property type="protein sequence ID" value="AUD04019.1"/>
    <property type="molecule type" value="Genomic_DNA"/>
</dbReference>
<accession>A0A2K8Z2F9</accession>
<dbReference type="RefSeq" id="WP_100990085.1">
    <property type="nucleotide sequence ID" value="NZ_CP025096.1"/>
</dbReference>
<dbReference type="KEGG" id="spir:CWM47_20625"/>
<name>A0A2K8Z2F9_9BACT</name>
<sequence>MNRLPTSPNVLDNTLRLMAFTASDSEIDRLADWVFSAPIHLEPNPQREQQLLGMFTQLPSPTLGSVLQQAIQQQAIELPQLVSQTRFPEGLLTKLLVDALFISNVPVVLLKNLLLRLQIPFSVAQSAIEQTLQQLRMAATQEANQSAGSLAFRRENGEARSAESRQEGRSLFENDEAVAMYLHRLENLMASA</sequence>
<evidence type="ECO:0000313" key="3">
    <source>
        <dbReference type="Proteomes" id="UP000232883"/>
    </source>
</evidence>
<evidence type="ECO:0000313" key="2">
    <source>
        <dbReference type="EMBL" id="AUD04019.1"/>
    </source>
</evidence>
<keyword evidence="3" id="KW-1185">Reference proteome</keyword>
<evidence type="ECO:0000256" key="1">
    <source>
        <dbReference type="SAM" id="MobiDB-lite"/>
    </source>
</evidence>
<organism evidence="2 3">
    <name type="scientific">Spirosoma pollinicola</name>
    <dbReference type="NCBI Taxonomy" id="2057025"/>
    <lineage>
        <taxon>Bacteria</taxon>
        <taxon>Pseudomonadati</taxon>
        <taxon>Bacteroidota</taxon>
        <taxon>Cytophagia</taxon>
        <taxon>Cytophagales</taxon>
        <taxon>Cytophagaceae</taxon>
        <taxon>Spirosoma</taxon>
    </lineage>
</organism>
<reference evidence="2 3" key="1">
    <citation type="submission" date="2017-11" db="EMBL/GenBank/DDBJ databases">
        <title>Taxonomic description and genome sequences of Spirosoma HA7 sp. nov., isolated from pollen microhabitat of Corylus avellana.</title>
        <authorList>
            <person name="Ambika Manirajan B."/>
            <person name="Suarez C."/>
            <person name="Ratering S."/>
            <person name="Geissler-Plaum R."/>
            <person name="Cardinale M."/>
            <person name="Sylvia S."/>
        </authorList>
    </citation>
    <scope>NUCLEOTIDE SEQUENCE [LARGE SCALE GENOMIC DNA]</scope>
    <source>
        <strain evidence="2 3">HA7</strain>
    </source>
</reference>
<proteinExistence type="predicted"/>
<dbReference type="AlphaFoldDB" id="A0A2K8Z2F9"/>
<feature type="region of interest" description="Disordered" evidence="1">
    <location>
        <begin position="146"/>
        <end position="168"/>
    </location>
</feature>